<keyword evidence="3" id="KW-0238">DNA-binding</keyword>
<comment type="caution">
    <text evidence="5">The sequence shown here is derived from an EMBL/GenBank/DDBJ whole genome shotgun (WGS) entry which is preliminary data.</text>
</comment>
<evidence type="ECO:0000313" key="5">
    <source>
        <dbReference type="EMBL" id="GIG21755.1"/>
    </source>
</evidence>
<sequence>MIHEPTAPLGWRRVPLWTFARRVERSGFPDEQLLSVYRDWGVVRRADRDDNFNVASDDLSSYKLVRRGDLVLNKMKTWQGSLGVSEYDGIVSPAYFVCELSPAVHGRFVHHLLRSSYTTARFAAASKGIRPNQWDLPFDELRAMNVAIPPIDEQRRIADFLDGQVAGLDGAIAARSRQLALITDLELEYRRVMTTTGGFGAATRPTGIAWMPEIQSKWAVRRLAGLFATGSGTTPRSDRLEYYGGGRRWVTSGDLRDGPIAIEGAQVTAAALRDHSALKLYPAGTLVVAMYGATVGRAGILQAEACTNQACCALRPTGELDPVFAFHWLVAHRSEILGLAAGGGQPNISQQVVRSLLLPVPPVDAQERIVREIELRAADANRWSEQLLAQSRALAEYKQALITATVTGEFDVATASSRSLPA</sequence>
<evidence type="ECO:0000259" key="4">
    <source>
        <dbReference type="Pfam" id="PF01420"/>
    </source>
</evidence>
<dbReference type="SUPFAM" id="SSF116734">
    <property type="entry name" value="DNA methylase specificity domain"/>
    <property type="match status" value="2"/>
</dbReference>
<dbReference type="InterPro" id="IPR052021">
    <property type="entry name" value="Type-I_RS_S_subunit"/>
</dbReference>
<comment type="similarity">
    <text evidence="1">Belongs to the type-I restriction system S methylase family.</text>
</comment>
<dbReference type="EMBL" id="BONK01000008">
    <property type="protein sequence ID" value="GIG21755.1"/>
    <property type="molecule type" value="Genomic_DNA"/>
</dbReference>
<dbReference type="Proteomes" id="UP000632740">
    <property type="component" value="Unassembled WGS sequence"/>
</dbReference>
<dbReference type="Gene3D" id="3.90.220.20">
    <property type="entry name" value="DNA methylase specificity domains"/>
    <property type="match status" value="2"/>
</dbReference>
<protein>
    <recommendedName>
        <fullName evidence="4">Type I restriction modification DNA specificity domain-containing protein</fullName>
    </recommendedName>
</protein>
<keyword evidence="6" id="KW-1185">Reference proteome</keyword>
<dbReference type="InterPro" id="IPR044946">
    <property type="entry name" value="Restrct_endonuc_typeI_TRD_sf"/>
</dbReference>
<gene>
    <name evidence="5" type="ORF">Cch01nite_24790</name>
</gene>
<dbReference type="GO" id="GO:0003677">
    <property type="term" value="F:DNA binding"/>
    <property type="evidence" value="ECO:0007669"/>
    <property type="project" value="UniProtKB-KW"/>
</dbReference>
<dbReference type="Pfam" id="PF01420">
    <property type="entry name" value="Methylase_S"/>
    <property type="match status" value="1"/>
</dbReference>
<keyword evidence="2" id="KW-0680">Restriction system</keyword>
<reference evidence="5" key="1">
    <citation type="submission" date="2021-01" db="EMBL/GenBank/DDBJ databases">
        <title>Whole genome shotgun sequence of Cellulomonas chitinilytica NBRC 110799.</title>
        <authorList>
            <person name="Komaki H."/>
            <person name="Tamura T."/>
        </authorList>
    </citation>
    <scope>NUCLEOTIDE SEQUENCE</scope>
    <source>
        <strain evidence="5">NBRC 110799</strain>
    </source>
</reference>
<evidence type="ECO:0000256" key="2">
    <source>
        <dbReference type="ARBA" id="ARBA00022747"/>
    </source>
</evidence>
<evidence type="ECO:0000256" key="3">
    <source>
        <dbReference type="ARBA" id="ARBA00023125"/>
    </source>
</evidence>
<evidence type="ECO:0000313" key="6">
    <source>
        <dbReference type="Proteomes" id="UP000632740"/>
    </source>
</evidence>
<dbReference type="PANTHER" id="PTHR30408:SF12">
    <property type="entry name" value="TYPE I RESTRICTION ENZYME MJAVIII SPECIFICITY SUBUNIT"/>
    <property type="match status" value="1"/>
</dbReference>
<dbReference type="InterPro" id="IPR000055">
    <property type="entry name" value="Restrct_endonuc_typeI_TRD"/>
</dbReference>
<name>A0A919TZH5_9CELL</name>
<accession>A0A919TZH5</accession>
<evidence type="ECO:0000256" key="1">
    <source>
        <dbReference type="ARBA" id="ARBA00010923"/>
    </source>
</evidence>
<proteinExistence type="inferred from homology"/>
<dbReference type="PANTHER" id="PTHR30408">
    <property type="entry name" value="TYPE-1 RESTRICTION ENZYME ECOKI SPECIFICITY PROTEIN"/>
    <property type="match status" value="1"/>
</dbReference>
<feature type="domain" description="Type I restriction modification DNA specificity" evidence="4">
    <location>
        <begin position="216"/>
        <end position="371"/>
    </location>
</feature>
<dbReference type="GO" id="GO:0009307">
    <property type="term" value="P:DNA restriction-modification system"/>
    <property type="evidence" value="ECO:0007669"/>
    <property type="project" value="UniProtKB-KW"/>
</dbReference>
<dbReference type="AlphaFoldDB" id="A0A919TZH5"/>
<organism evidence="5 6">
    <name type="scientific">Cellulomonas chitinilytica</name>
    <dbReference type="NCBI Taxonomy" id="398759"/>
    <lineage>
        <taxon>Bacteria</taxon>
        <taxon>Bacillati</taxon>
        <taxon>Actinomycetota</taxon>
        <taxon>Actinomycetes</taxon>
        <taxon>Micrococcales</taxon>
        <taxon>Cellulomonadaceae</taxon>
        <taxon>Cellulomonas</taxon>
    </lineage>
</organism>
<dbReference type="RefSeq" id="WP_203754666.1">
    <property type="nucleotide sequence ID" value="NZ_BONK01000008.1"/>
</dbReference>